<dbReference type="AlphaFoldDB" id="A0A345C3F1"/>
<evidence type="ECO:0000256" key="10">
    <source>
        <dbReference type="ARBA" id="ARBA00022960"/>
    </source>
</evidence>
<dbReference type="Gene3D" id="3.40.710.10">
    <property type="entry name" value="DD-peptidase/beta-lactamase superfamily"/>
    <property type="match status" value="1"/>
</dbReference>
<dbReference type="Pfam" id="PF00912">
    <property type="entry name" value="Transgly"/>
    <property type="match status" value="1"/>
</dbReference>
<dbReference type="InterPro" id="IPR012338">
    <property type="entry name" value="Beta-lactam/transpept-like"/>
</dbReference>
<evidence type="ECO:0000313" key="22">
    <source>
        <dbReference type="Proteomes" id="UP000252100"/>
    </source>
</evidence>
<keyword evidence="8 18" id="KW-0812">Transmembrane</keyword>
<feature type="transmembrane region" description="Helical" evidence="18">
    <location>
        <begin position="12"/>
        <end position="37"/>
    </location>
</feature>
<evidence type="ECO:0000256" key="1">
    <source>
        <dbReference type="ARBA" id="ARBA00007090"/>
    </source>
</evidence>
<evidence type="ECO:0000256" key="12">
    <source>
        <dbReference type="ARBA" id="ARBA00022989"/>
    </source>
</evidence>
<keyword evidence="6" id="KW-0328">Glycosyltransferase</keyword>
<keyword evidence="4" id="KW-0121">Carboxypeptidase</keyword>
<dbReference type="GO" id="GO:0008955">
    <property type="term" value="F:peptidoglycan glycosyltransferase activity"/>
    <property type="evidence" value="ECO:0007669"/>
    <property type="project" value="UniProtKB-EC"/>
</dbReference>
<accession>A0A345C3F1</accession>
<dbReference type="InterPro" id="IPR023346">
    <property type="entry name" value="Lysozyme-like_dom_sf"/>
</dbReference>
<dbReference type="GO" id="GO:0030288">
    <property type="term" value="C:outer membrane-bounded periplasmic space"/>
    <property type="evidence" value="ECO:0007669"/>
    <property type="project" value="TreeGrafter"/>
</dbReference>
<dbReference type="Pfam" id="PF00905">
    <property type="entry name" value="Transpeptidase"/>
    <property type="match status" value="1"/>
</dbReference>
<dbReference type="InterPro" id="IPR036950">
    <property type="entry name" value="PBP_transglycosylase"/>
</dbReference>
<evidence type="ECO:0000256" key="5">
    <source>
        <dbReference type="ARBA" id="ARBA00022670"/>
    </source>
</evidence>
<dbReference type="SUPFAM" id="SSF53955">
    <property type="entry name" value="Lysozyme-like"/>
    <property type="match status" value="1"/>
</dbReference>
<keyword evidence="13 18" id="KW-0472">Membrane</keyword>
<dbReference type="GO" id="GO:0008360">
    <property type="term" value="P:regulation of cell shape"/>
    <property type="evidence" value="ECO:0007669"/>
    <property type="project" value="UniProtKB-KW"/>
</dbReference>
<dbReference type="InterPro" id="IPR050396">
    <property type="entry name" value="Glycosyltr_51/Transpeptidase"/>
</dbReference>
<dbReference type="GO" id="GO:0009002">
    <property type="term" value="F:serine-type D-Ala-D-Ala carboxypeptidase activity"/>
    <property type="evidence" value="ECO:0007669"/>
    <property type="project" value="UniProtKB-EC"/>
</dbReference>
<evidence type="ECO:0000256" key="9">
    <source>
        <dbReference type="ARBA" id="ARBA00022801"/>
    </source>
</evidence>
<dbReference type="GO" id="GO:0008658">
    <property type="term" value="F:penicillin binding"/>
    <property type="evidence" value="ECO:0007669"/>
    <property type="project" value="InterPro"/>
</dbReference>
<dbReference type="EMBL" id="CP031092">
    <property type="protein sequence ID" value="AXF57732.1"/>
    <property type="molecule type" value="Genomic_DNA"/>
</dbReference>
<reference evidence="21 22" key="1">
    <citation type="journal article" date="2018" name="J. Microbiol.">
        <title>Salicibibacter kimchii gen. nov., sp. nov., a moderately halophilic and alkalitolerant bacterium in the family Bacillaceae, isolated from kimchi.</title>
        <authorList>
            <person name="Jang J.Y."/>
            <person name="Oh Y.J."/>
            <person name="Lim S.K."/>
            <person name="Park H.K."/>
            <person name="Lee C."/>
            <person name="Kim J.Y."/>
            <person name="Lee M.A."/>
            <person name="Choi H.J."/>
        </authorList>
    </citation>
    <scope>NUCLEOTIDE SEQUENCE [LARGE SCALE GENOMIC DNA]</scope>
    <source>
        <strain evidence="21 22">NKC1-1</strain>
    </source>
</reference>
<evidence type="ECO:0000256" key="8">
    <source>
        <dbReference type="ARBA" id="ARBA00022692"/>
    </source>
</evidence>
<evidence type="ECO:0000256" key="6">
    <source>
        <dbReference type="ARBA" id="ARBA00022676"/>
    </source>
</evidence>
<comment type="catalytic activity">
    <reaction evidence="17">
        <text>[GlcNAc-(1-&gt;4)-Mur2Ac(oyl-L-Ala-gamma-D-Glu-L-Lys-D-Ala-D-Ala)](n)-di-trans,octa-cis-undecaprenyl diphosphate + beta-D-GlcNAc-(1-&gt;4)-Mur2Ac(oyl-L-Ala-gamma-D-Glu-L-Lys-D-Ala-D-Ala)-di-trans,octa-cis-undecaprenyl diphosphate = [GlcNAc-(1-&gt;4)-Mur2Ac(oyl-L-Ala-gamma-D-Glu-L-Lys-D-Ala-D-Ala)](n+1)-di-trans,octa-cis-undecaprenyl diphosphate + di-trans,octa-cis-undecaprenyl diphosphate + H(+)</text>
        <dbReference type="Rhea" id="RHEA:23708"/>
        <dbReference type="Rhea" id="RHEA-COMP:9602"/>
        <dbReference type="Rhea" id="RHEA-COMP:9603"/>
        <dbReference type="ChEBI" id="CHEBI:15378"/>
        <dbReference type="ChEBI" id="CHEBI:58405"/>
        <dbReference type="ChEBI" id="CHEBI:60033"/>
        <dbReference type="ChEBI" id="CHEBI:78435"/>
        <dbReference type="EC" id="2.4.99.28"/>
    </reaction>
</comment>
<keyword evidence="3" id="KW-1003">Cell membrane</keyword>
<keyword evidence="15" id="KW-0961">Cell wall biogenesis/degradation</keyword>
<keyword evidence="12 18" id="KW-1133">Transmembrane helix</keyword>
<dbReference type="GO" id="GO:0009252">
    <property type="term" value="P:peptidoglycan biosynthetic process"/>
    <property type="evidence" value="ECO:0007669"/>
    <property type="project" value="UniProtKB-KW"/>
</dbReference>
<dbReference type="FunFam" id="1.10.3810.10:FF:000001">
    <property type="entry name" value="Penicillin-binding protein 1A"/>
    <property type="match status" value="1"/>
</dbReference>
<evidence type="ECO:0000256" key="15">
    <source>
        <dbReference type="ARBA" id="ARBA00023316"/>
    </source>
</evidence>
<comment type="catalytic activity">
    <reaction evidence="16">
        <text>Preferential cleavage: (Ac)2-L-Lys-D-Ala-|-D-Ala. Also transpeptidation of peptidyl-alanyl moieties that are N-acyl substituents of D-alanine.</text>
        <dbReference type="EC" id="3.4.16.4"/>
    </reaction>
</comment>
<dbReference type="GO" id="GO:0006508">
    <property type="term" value="P:proteolysis"/>
    <property type="evidence" value="ECO:0007669"/>
    <property type="project" value="UniProtKB-KW"/>
</dbReference>
<evidence type="ECO:0000256" key="7">
    <source>
        <dbReference type="ARBA" id="ARBA00022679"/>
    </source>
</evidence>
<dbReference type="Proteomes" id="UP000252100">
    <property type="component" value="Chromosome"/>
</dbReference>
<dbReference type="PANTHER" id="PTHR32282:SF32">
    <property type="entry name" value="PENICILLIN-BINDING PROTEIN 2A"/>
    <property type="match status" value="1"/>
</dbReference>
<comment type="similarity">
    <text evidence="2">In the N-terminal section; belongs to the glycosyltransferase 51 family.</text>
</comment>
<evidence type="ECO:0000256" key="11">
    <source>
        <dbReference type="ARBA" id="ARBA00022984"/>
    </source>
</evidence>
<keyword evidence="22" id="KW-1185">Reference proteome</keyword>
<evidence type="ECO:0000256" key="13">
    <source>
        <dbReference type="ARBA" id="ARBA00023136"/>
    </source>
</evidence>
<dbReference type="InterPro" id="IPR001460">
    <property type="entry name" value="PCN-bd_Tpept"/>
</dbReference>
<evidence type="ECO:0000259" key="19">
    <source>
        <dbReference type="Pfam" id="PF00905"/>
    </source>
</evidence>
<feature type="domain" description="Penicillin-binding protein transpeptidase" evidence="19">
    <location>
        <begin position="323"/>
        <end position="597"/>
    </location>
</feature>
<keyword evidence="14" id="KW-0511">Multifunctional enzyme</keyword>
<evidence type="ECO:0000256" key="4">
    <source>
        <dbReference type="ARBA" id="ARBA00022645"/>
    </source>
</evidence>
<gene>
    <name evidence="21" type="ORF">DT065_18315</name>
</gene>
<evidence type="ECO:0000256" key="17">
    <source>
        <dbReference type="ARBA" id="ARBA00049902"/>
    </source>
</evidence>
<organism evidence="21 22">
    <name type="scientific">Salicibibacter kimchii</name>
    <dbReference type="NCBI Taxonomy" id="2099786"/>
    <lineage>
        <taxon>Bacteria</taxon>
        <taxon>Bacillati</taxon>
        <taxon>Bacillota</taxon>
        <taxon>Bacilli</taxon>
        <taxon>Bacillales</taxon>
        <taxon>Bacillaceae</taxon>
        <taxon>Salicibibacter</taxon>
    </lineage>
</organism>
<evidence type="ECO:0000256" key="16">
    <source>
        <dbReference type="ARBA" id="ARBA00034000"/>
    </source>
</evidence>
<dbReference type="NCBIfam" id="TIGR02074">
    <property type="entry name" value="PBP_1a_fam"/>
    <property type="match status" value="1"/>
</dbReference>
<keyword evidence="9" id="KW-0378">Hydrolase</keyword>
<sequence length="720" mass="80175">MKRFNKSIYITIVVILSTLVIAVGSYAVALIAGSILVDEDKLDFPETTTLVDENGEELGRLFTEDRENISINEVPPHVQEAFLAVEDHRFYEHQGIDIWAIGRALYRDILAGAKVEGGSTLTQQLAKNVFLEQDQTWMRKTKEVLISMNLERKYSKETILEMYLNQIYFGHGTYGISRAAETYFDKPVSELNIAEGAMLAAIPKAPYHYSPASDVEEAEVRRNTVLALMEQHGFIDENQQQVAEGEAISPELNEKPPMDESLYTYVDMVIEEGRNRFELSENELMTGGYTIQLPIDAEMQNASHEMIQNQDHFPGDNENVQASFVLLDNSTGAVQAIHGGRDYVRKGLNRALIPRQPGSAFKPISVFAPALYSGDYQPYSMLKDEEIVYEDYDDYAPQNISGEYSGTMTMRDAIVQSANAPAVWLLDQMGVEQGKEWAEQAVHPFDDEGLSVALGGLSEGVSPLDMAEAYTTFSNDGVKAEPYFISKIESNDGRDVFVHDNRNERLLSEQDAWYMTRMLEDVVSEGTAQSGETDHALAGKTGTTGFEKVEGANRDAWFVGYTPRYTGALWMGHDETTEEQYLEGGSAYPTAMFKSILNHETVDQGAVAFRKPDGVEDLDPPVQLAAVDDLSAGLTLQGEGFLNVKLQWTEAEDERLIYNIYEVEGEAAHKVGEVEGEGSYTVNGTNMFSLNEYMVVPYNPQTGQEGEPSNIADVHLASWF</sequence>
<keyword evidence="10" id="KW-0133">Cell shape</keyword>
<keyword evidence="11" id="KW-0573">Peptidoglycan synthesis</keyword>
<dbReference type="PANTHER" id="PTHR32282">
    <property type="entry name" value="BINDING PROTEIN TRANSPEPTIDASE, PUTATIVE-RELATED"/>
    <property type="match status" value="1"/>
</dbReference>
<dbReference type="GO" id="GO:0071555">
    <property type="term" value="P:cell wall organization"/>
    <property type="evidence" value="ECO:0007669"/>
    <property type="project" value="UniProtKB-KW"/>
</dbReference>
<dbReference type="KEGG" id="rue:DT065_18315"/>
<proteinExistence type="inferred from homology"/>
<comment type="similarity">
    <text evidence="1">In the C-terminal section; belongs to the transpeptidase family.</text>
</comment>
<evidence type="ECO:0000256" key="3">
    <source>
        <dbReference type="ARBA" id="ARBA00022475"/>
    </source>
</evidence>
<keyword evidence="5" id="KW-0645">Protease</keyword>
<evidence type="ECO:0000259" key="20">
    <source>
        <dbReference type="Pfam" id="PF00912"/>
    </source>
</evidence>
<protein>
    <submittedName>
        <fullName evidence="21">PBP1A family penicillin-binding protein</fullName>
    </submittedName>
</protein>
<dbReference type="OrthoDB" id="9766909at2"/>
<dbReference type="Gene3D" id="1.10.3810.10">
    <property type="entry name" value="Biosynthetic peptidoglycan transglycosylase-like"/>
    <property type="match status" value="1"/>
</dbReference>
<keyword evidence="7" id="KW-0808">Transferase</keyword>
<name>A0A345C3F1_9BACI</name>
<dbReference type="InterPro" id="IPR001264">
    <property type="entry name" value="Glyco_trans_51"/>
</dbReference>
<evidence type="ECO:0000256" key="14">
    <source>
        <dbReference type="ARBA" id="ARBA00023268"/>
    </source>
</evidence>
<evidence type="ECO:0000313" key="21">
    <source>
        <dbReference type="EMBL" id="AXF57732.1"/>
    </source>
</evidence>
<evidence type="ECO:0000256" key="2">
    <source>
        <dbReference type="ARBA" id="ARBA00007739"/>
    </source>
</evidence>
<feature type="domain" description="Glycosyl transferase family 51" evidence="20">
    <location>
        <begin position="55"/>
        <end position="229"/>
    </location>
</feature>
<evidence type="ECO:0000256" key="18">
    <source>
        <dbReference type="SAM" id="Phobius"/>
    </source>
</evidence>
<dbReference type="SUPFAM" id="SSF56601">
    <property type="entry name" value="beta-lactamase/transpeptidase-like"/>
    <property type="match status" value="1"/>
</dbReference>